<name>A0A5M3XXS6_9ACTN</name>
<proteinExistence type="predicted"/>
<reference evidence="1 2" key="1">
    <citation type="submission" date="2019-10" db="EMBL/GenBank/DDBJ databases">
        <title>Whole genome shotgun sequence of Acrocarpospora pleiomorpha NBRC 16267.</title>
        <authorList>
            <person name="Ichikawa N."/>
            <person name="Kimura A."/>
            <person name="Kitahashi Y."/>
            <person name="Komaki H."/>
            <person name="Oguchi A."/>
        </authorList>
    </citation>
    <scope>NUCLEOTIDE SEQUENCE [LARGE SCALE GENOMIC DNA]</scope>
    <source>
        <strain evidence="1 2">NBRC 16267</strain>
    </source>
</reference>
<evidence type="ECO:0000313" key="2">
    <source>
        <dbReference type="Proteomes" id="UP000377595"/>
    </source>
</evidence>
<keyword evidence="2" id="KW-1185">Reference proteome</keyword>
<accession>A0A5M3XXS6</accession>
<comment type="caution">
    <text evidence="1">The sequence shown here is derived from an EMBL/GenBank/DDBJ whole genome shotgun (WGS) entry which is preliminary data.</text>
</comment>
<sequence>MKSSTAADGGAAYPHLRGTTPQQAVDTFLALLQDRLPGWLRTLHDLMHHAGRGRVGDNLLPVAKAGIAYYAEVQAAAMPAFVSPSLTVRFRQAMRDSELGPQAEIEPLAAYLAAEQGLGRIGQGVNPEATARLLLAGCFRHAYYETFTGVDSEPSRDESAGDIVRELRLEARGALES</sequence>
<dbReference type="EMBL" id="BLAF01000076">
    <property type="protein sequence ID" value="GES25964.1"/>
    <property type="molecule type" value="Genomic_DNA"/>
</dbReference>
<evidence type="ECO:0008006" key="3">
    <source>
        <dbReference type="Google" id="ProtNLM"/>
    </source>
</evidence>
<gene>
    <name evidence="1" type="ORF">Aple_088630</name>
</gene>
<dbReference type="Gene3D" id="1.10.357.10">
    <property type="entry name" value="Tetracycline Repressor, domain 2"/>
    <property type="match status" value="1"/>
</dbReference>
<dbReference type="Proteomes" id="UP000377595">
    <property type="component" value="Unassembled WGS sequence"/>
</dbReference>
<evidence type="ECO:0000313" key="1">
    <source>
        <dbReference type="EMBL" id="GES25964.1"/>
    </source>
</evidence>
<dbReference type="AlphaFoldDB" id="A0A5M3XXS6"/>
<protein>
    <recommendedName>
        <fullName evidence="3">Transcriptional regulator TetR C-terminal Proteobacteria type domain-containing protein</fullName>
    </recommendedName>
</protein>
<organism evidence="1 2">
    <name type="scientific">Acrocarpospora pleiomorpha</name>
    <dbReference type="NCBI Taxonomy" id="90975"/>
    <lineage>
        <taxon>Bacteria</taxon>
        <taxon>Bacillati</taxon>
        <taxon>Actinomycetota</taxon>
        <taxon>Actinomycetes</taxon>
        <taxon>Streptosporangiales</taxon>
        <taxon>Streptosporangiaceae</taxon>
        <taxon>Acrocarpospora</taxon>
    </lineage>
</organism>